<sequence>MCIKNYVGYRCGHRDPEGTEMKTEYCHRPWRYEHEPPCKFMYRVHVRVDLHRPRDCDFCPACRELRAALMKEWGDIYVRWSQERIMPPRDLAETHKCIEYSLKYVEEKARRASVSQGPDHTAQNLYRERQDLILKPLELQVTRIKAADLEWNTKMTTAQREGRVPKSALNVLETSHKRMVELTRPVAWSVDMLMERHTQLLDQLKAEEKKASSVEE</sequence>
<accession>A0ABR1TJK6</accession>
<reference evidence="1 2" key="1">
    <citation type="submission" date="2023-01" db="EMBL/GenBank/DDBJ databases">
        <title>Analysis of 21 Apiospora genomes using comparative genomics revels a genus with tremendous synthesis potential of carbohydrate active enzymes and secondary metabolites.</title>
        <authorList>
            <person name="Sorensen T."/>
        </authorList>
    </citation>
    <scope>NUCLEOTIDE SEQUENCE [LARGE SCALE GENOMIC DNA]</scope>
    <source>
        <strain evidence="1 2">CBS 83171</strain>
    </source>
</reference>
<name>A0ABR1TJK6_9PEZI</name>
<comment type="caution">
    <text evidence="1">The sequence shown here is derived from an EMBL/GenBank/DDBJ whole genome shotgun (WGS) entry which is preliminary data.</text>
</comment>
<proteinExistence type="predicted"/>
<dbReference type="Proteomes" id="UP001446871">
    <property type="component" value="Unassembled WGS sequence"/>
</dbReference>
<keyword evidence="2" id="KW-1185">Reference proteome</keyword>
<evidence type="ECO:0000313" key="1">
    <source>
        <dbReference type="EMBL" id="KAK8046825.1"/>
    </source>
</evidence>
<gene>
    <name evidence="1" type="ORF">PG996_014889</name>
</gene>
<dbReference type="EMBL" id="JAQQWM010000009">
    <property type="protein sequence ID" value="KAK8046825.1"/>
    <property type="molecule type" value="Genomic_DNA"/>
</dbReference>
<organism evidence="1 2">
    <name type="scientific">Apiospora saccharicola</name>
    <dbReference type="NCBI Taxonomy" id="335842"/>
    <lineage>
        <taxon>Eukaryota</taxon>
        <taxon>Fungi</taxon>
        <taxon>Dikarya</taxon>
        <taxon>Ascomycota</taxon>
        <taxon>Pezizomycotina</taxon>
        <taxon>Sordariomycetes</taxon>
        <taxon>Xylariomycetidae</taxon>
        <taxon>Amphisphaeriales</taxon>
        <taxon>Apiosporaceae</taxon>
        <taxon>Apiospora</taxon>
    </lineage>
</organism>
<protein>
    <submittedName>
        <fullName evidence="1">Uncharacterized protein</fullName>
    </submittedName>
</protein>
<evidence type="ECO:0000313" key="2">
    <source>
        <dbReference type="Proteomes" id="UP001446871"/>
    </source>
</evidence>